<feature type="domain" description="PpiC" evidence="1">
    <location>
        <begin position="13"/>
        <end position="114"/>
    </location>
</feature>
<protein>
    <submittedName>
        <fullName evidence="2">Periplasmic chaperone and peptidyl-prolyl cis-trans isomerase of outer membrane proteins SurA</fullName>
        <ecNumber evidence="2">5.2.1.8</ecNumber>
    </submittedName>
</protein>
<dbReference type="PROSITE" id="PS50198">
    <property type="entry name" value="PPIC_PPIASE_2"/>
    <property type="match status" value="2"/>
</dbReference>
<dbReference type="EMBL" id="UOES01000522">
    <property type="protein sequence ID" value="VAW29134.1"/>
    <property type="molecule type" value="Genomic_DNA"/>
</dbReference>
<accession>A0A3B0VB91</accession>
<name>A0A3B0VB91_9ZZZZ</name>
<feature type="non-terminal residue" evidence="2">
    <location>
        <position position="1"/>
    </location>
</feature>
<dbReference type="SUPFAM" id="SSF54534">
    <property type="entry name" value="FKBP-like"/>
    <property type="match status" value="2"/>
</dbReference>
<feature type="domain" description="PpiC" evidence="1">
    <location>
        <begin position="117"/>
        <end position="211"/>
    </location>
</feature>
<dbReference type="InterPro" id="IPR046357">
    <property type="entry name" value="PPIase_dom_sf"/>
</dbReference>
<dbReference type="EC" id="5.2.1.8" evidence="2"/>
<dbReference type="Gene3D" id="3.10.50.40">
    <property type="match status" value="2"/>
</dbReference>
<dbReference type="AlphaFoldDB" id="A0A3B0VB91"/>
<evidence type="ECO:0000259" key="1">
    <source>
        <dbReference type="PROSITE" id="PS50198"/>
    </source>
</evidence>
<dbReference type="InterPro" id="IPR000297">
    <property type="entry name" value="PPIase_PpiC"/>
</dbReference>
<gene>
    <name evidence="2" type="ORF">MNBD_BACTEROID06-1544</name>
</gene>
<proteinExistence type="predicted"/>
<dbReference type="Pfam" id="PF00639">
    <property type="entry name" value="Rotamase"/>
    <property type="match status" value="2"/>
</dbReference>
<dbReference type="PANTHER" id="PTHR47637:SF1">
    <property type="entry name" value="CHAPERONE SURA"/>
    <property type="match status" value="1"/>
</dbReference>
<organism evidence="2">
    <name type="scientific">hydrothermal vent metagenome</name>
    <dbReference type="NCBI Taxonomy" id="652676"/>
    <lineage>
        <taxon>unclassified sequences</taxon>
        <taxon>metagenomes</taxon>
        <taxon>ecological metagenomes</taxon>
    </lineage>
</organism>
<evidence type="ECO:0000313" key="2">
    <source>
        <dbReference type="EMBL" id="VAW29134.1"/>
    </source>
</evidence>
<sequence length="285" mass="32130">FARIPKDSLPYFSEEVEVSQIVKIAKIGKTQKQDVERKLFDIKRQIEAGADFGKLAEKNSMDPGSAKTGGELPGWYNRGELAPEYEAACFQMQVGEISDPIETDFGFHIIQLLERRGNQFRSRHILIIPSSSDLDIGQAEHELDSIRKLVLDSSIVFEKAAKDFSDDKLSAPSGGFFLDNSGAKSISVDQLDPTIFFMLDTMQVGSISKPMSFRMQDGKEAVRVIYYKSRLAPHQADLAIDWQKIQQAALNEKKSKAEQEWVINSADRVYIYVNDQFKHCDIIGK</sequence>
<keyword evidence="2" id="KW-0413">Isomerase</keyword>
<dbReference type="GO" id="GO:0003755">
    <property type="term" value="F:peptidyl-prolyl cis-trans isomerase activity"/>
    <property type="evidence" value="ECO:0007669"/>
    <property type="project" value="UniProtKB-EC"/>
</dbReference>
<dbReference type="PANTHER" id="PTHR47637">
    <property type="entry name" value="CHAPERONE SURA"/>
    <property type="match status" value="1"/>
</dbReference>
<dbReference type="InterPro" id="IPR050280">
    <property type="entry name" value="OMP_Chaperone_SurA"/>
</dbReference>
<reference evidence="2" key="1">
    <citation type="submission" date="2018-06" db="EMBL/GenBank/DDBJ databases">
        <authorList>
            <person name="Zhirakovskaya E."/>
        </authorList>
    </citation>
    <scope>NUCLEOTIDE SEQUENCE</scope>
</reference>